<dbReference type="EMBL" id="BPLQ01013575">
    <property type="protein sequence ID" value="GIY73209.1"/>
    <property type="molecule type" value="Genomic_DNA"/>
</dbReference>
<keyword evidence="3" id="KW-1185">Reference proteome</keyword>
<evidence type="ECO:0000313" key="2">
    <source>
        <dbReference type="EMBL" id="GIY73209.1"/>
    </source>
</evidence>
<gene>
    <name evidence="2" type="ORF">CDAR_290981</name>
</gene>
<sequence length="146" mass="17007">MQFFLHETLRWRLSVGREQRQSPLNGERRVAQSGGHHEGNKVPCACQPSFHQTISLPYPPGVTRGGRQLHKNTLMSCVMILFRLPLPSFIPKRSLDRFSFERQEVTSTPSATKRRRYDSPYRLARCRLPQKGTYRLKFIKNIAHCQ</sequence>
<proteinExistence type="predicted"/>
<accession>A0AAV4VTD1</accession>
<protein>
    <submittedName>
        <fullName evidence="2">Uncharacterized protein</fullName>
    </submittedName>
</protein>
<name>A0AAV4VTD1_9ARAC</name>
<organism evidence="2 3">
    <name type="scientific">Caerostris darwini</name>
    <dbReference type="NCBI Taxonomy" id="1538125"/>
    <lineage>
        <taxon>Eukaryota</taxon>
        <taxon>Metazoa</taxon>
        <taxon>Ecdysozoa</taxon>
        <taxon>Arthropoda</taxon>
        <taxon>Chelicerata</taxon>
        <taxon>Arachnida</taxon>
        <taxon>Araneae</taxon>
        <taxon>Araneomorphae</taxon>
        <taxon>Entelegynae</taxon>
        <taxon>Araneoidea</taxon>
        <taxon>Araneidae</taxon>
        <taxon>Caerostris</taxon>
    </lineage>
</organism>
<feature type="region of interest" description="Disordered" evidence="1">
    <location>
        <begin position="18"/>
        <end position="41"/>
    </location>
</feature>
<comment type="caution">
    <text evidence="2">The sequence shown here is derived from an EMBL/GenBank/DDBJ whole genome shotgun (WGS) entry which is preliminary data.</text>
</comment>
<reference evidence="2 3" key="1">
    <citation type="submission" date="2021-06" db="EMBL/GenBank/DDBJ databases">
        <title>Caerostris darwini draft genome.</title>
        <authorList>
            <person name="Kono N."/>
            <person name="Arakawa K."/>
        </authorList>
    </citation>
    <scope>NUCLEOTIDE SEQUENCE [LARGE SCALE GENOMIC DNA]</scope>
</reference>
<dbReference type="Proteomes" id="UP001054837">
    <property type="component" value="Unassembled WGS sequence"/>
</dbReference>
<evidence type="ECO:0000313" key="3">
    <source>
        <dbReference type="Proteomes" id="UP001054837"/>
    </source>
</evidence>
<evidence type="ECO:0000256" key="1">
    <source>
        <dbReference type="SAM" id="MobiDB-lite"/>
    </source>
</evidence>
<feature type="compositionally biased region" description="Basic and acidic residues" evidence="1">
    <location>
        <begin position="18"/>
        <end position="40"/>
    </location>
</feature>
<dbReference type="AlphaFoldDB" id="A0AAV4VTD1"/>